<protein>
    <submittedName>
        <fullName evidence="5">AraC-like DNA-binding protein</fullName>
    </submittedName>
</protein>
<dbReference type="Gene3D" id="1.10.10.60">
    <property type="entry name" value="Homeodomain-like"/>
    <property type="match status" value="1"/>
</dbReference>
<keyword evidence="1" id="KW-0805">Transcription regulation</keyword>
<dbReference type="AlphaFoldDB" id="A0AAE3ZX85"/>
<dbReference type="InterPro" id="IPR035418">
    <property type="entry name" value="AraC-bd_2"/>
</dbReference>
<evidence type="ECO:0000256" key="1">
    <source>
        <dbReference type="ARBA" id="ARBA00023015"/>
    </source>
</evidence>
<dbReference type="PROSITE" id="PS00041">
    <property type="entry name" value="HTH_ARAC_FAMILY_1"/>
    <property type="match status" value="1"/>
</dbReference>
<sequence>MTDPVVVRGRCRRYRTDSIDEMAAMNTDEFGKLVAVEANARGARFAYRLDVAEFGPLQLTDHAVSAGTLIRSDRDDFYGVVVAVDGVVSFEQAGTQVGTSRSRGVTTSPGRGTLRIRTAGGTRLRGLTIDREVWREQLSELLQRTVTGPGEIAPALDVSGEPGRRWAELLHLVMNDLSAGGLLTTHPLTAAPLSQALLNGLLLAAEHEHTAHLRQQAAPCRPRAVQVAIDAMQADPAQPYTPRTLAELAGVGTRTLQAGFRTHLGVTPTGYLRDVRLDRVHRDLRFGFAETVTEAAHRWGFTHLGRFAAQYRQRYGRSPSETLRRA</sequence>
<accession>A0AAE3ZX85</accession>
<dbReference type="GO" id="GO:0003700">
    <property type="term" value="F:DNA-binding transcription factor activity"/>
    <property type="evidence" value="ECO:0007669"/>
    <property type="project" value="InterPro"/>
</dbReference>
<dbReference type="InterPro" id="IPR009057">
    <property type="entry name" value="Homeodomain-like_sf"/>
</dbReference>
<keyword evidence="3" id="KW-0804">Transcription</keyword>
<evidence type="ECO:0000256" key="2">
    <source>
        <dbReference type="ARBA" id="ARBA00023125"/>
    </source>
</evidence>
<keyword evidence="2 5" id="KW-0238">DNA-binding</keyword>
<dbReference type="EMBL" id="JAVDYC010000001">
    <property type="protein sequence ID" value="MDR7327739.1"/>
    <property type="molecule type" value="Genomic_DNA"/>
</dbReference>
<evidence type="ECO:0000313" key="5">
    <source>
        <dbReference type="EMBL" id="MDR7327739.1"/>
    </source>
</evidence>
<evidence type="ECO:0000313" key="6">
    <source>
        <dbReference type="Proteomes" id="UP001183629"/>
    </source>
</evidence>
<reference evidence="5 6" key="1">
    <citation type="submission" date="2023-07" db="EMBL/GenBank/DDBJ databases">
        <title>Sequencing the genomes of 1000 actinobacteria strains.</title>
        <authorList>
            <person name="Klenk H.-P."/>
        </authorList>
    </citation>
    <scope>NUCLEOTIDE SEQUENCE [LARGE SCALE GENOMIC DNA]</scope>
    <source>
        <strain evidence="5 6">DSM 44711</strain>
    </source>
</reference>
<dbReference type="InterPro" id="IPR018062">
    <property type="entry name" value="HTH_AraC-typ_CS"/>
</dbReference>
<dbReference type="Pfam" id="PF12833">
    <property type="entry name" value="HTH_18"/>
    <property type="match status" value="1"/>
</dbReference>
<dbReference type="SMART" id="SM00342">
    <property type="entry name" value="HTH_ARAC"/>
    <property type="match status" value="1"/>
</dbReference>
<dbReference type="InterPro" id="IPR018060">
    <property type="entry name" value="HTH_AraC"/>
</dbReference>
<dbReference type="PANTHER" id="PTHR46796:SF12">
    <property type="entry name" value="HTH-TYPE DNA-BINDING TRANSCRIPTIONAL ACTIVATOR EUTR"/>
    <property type="match status" value="1"/>
</dbReference>
<proteinExistence type="predicted"/>
<evidence type="ECO:0000256" key="3">
    <source>
        <dbReference type="ARBA" id="ARBA00023163"/>
    </source>
</evidence>
<dbReference type="SUPFAM" id="SSF46689">
    <property type="entry name" value="Homeodomain-like"/>
    <property type="match status" value="2"/>
</dbReference>
<comment type="caution">
    <text evidence="5">The sequence shown here is derived from an EMBL/GenBank/DDBJ whole genome shotgun (WGS) entry which is preliminary data.</text>
</comment>
<dbReference type="GO" id="GO:0043565">
    <property type="term" value="F:sequence-specific DNA binding"/>
    <property type="evidence" value="ECO:0007669"/>
    <property type="project" value="InterPro"/>
</dbReference>
<dbReference type="PROSITE" id="PS01124">
    <property type="entry name" value="HTH_ARAC_FAMILY_2"/>
    <property type="match status" value="1"/>
</dbReference>
<name>A0AAE3ZX85_9ACTN</name>
<dbReference type="Pfam" id="PF14525">
    <property type="entry name" value="AraC_binding_2"/>
    <property type="match status" value="1"/>
</dbReference>
<organism evidence="5 6">
    <name type="scientific">Catenuloplanes niger</name>
    <dbReference type="NCBI Taxonomy" id="587534"/>
    <lineage>
        <taxon>Bacteria</taxon>
        <taxon>Bacillati</taxon>
        <taxon>Actinomycetota</taxon>
        <taxon>Actinomycetes</taxon>
        <taxon>Micromonosporales</taxon>
        <taxon>Micromonosporaceae</taxon>
        <taxon>Catenuloplanes</taxon>
    </lineage>
</organism>
<gene>
    <name evidence="5" type="ORF">J2S44_007989</name>
</gene>
<dbReference type="Proteomes" id="UP001183629">
    <property type="component" value="Unassembled WGS sequence"/>
</dbReference>
<dbReference type="RefSeq" id="WP_310428316.1">
    <property type="nucleotide sequence ID" value="NZ_JAVDYC010000001.1"/>
</dbReference>
<keyword evidence="6" id="KW-1185">Reference proteome</keyword>
<evidence type="ECO:0000259" key="4">
    <source>
        <dbReference type="PROSITE" id="PS01124"/>
    </source>
</evidence>
<feature type="domain" description="HTH araC/xylS-type" evidence="4">
    <location>
        <begin position="226"/>
        <end position="325"/>
    </location>
</feature>
<dbReference type="PANTHER" id="PTHR46796">
    <property type="entry name" value="HTH-TYPE TRANSCRIPTIONAL ACTIVATOR RHAS-RELATED"/>
    <property type="match status" value="1"/>
</dbReference>
<dbReference type="InterPro" id="IPR050204">
    <property type="entry name" value="AraC_XylS_family_regulators"/>
</dbReference>